<organism evidence="1 2">
    <name type="scientific">Phytophthora sojae (strain P6497)</name>
    <name type="common">Soybean stem and root rot agent</name>
    <name type="synonym">Phytophthora megasperma f. sp. glycines</name>
    <dbReference type="NCBI Taxonomy" id="1094619"/>
    <lineage>
        <taxon>Eukaryota</taxon>
        <taxon>Sar</taxon>
        <taxon>Stramenopiles</taxon>
        <taxon>Oomycota</taxon>
        <taxon>Peronosporomycetes</taxon>
        <taxon>Peronosporales</taxon>
        <taxon>Peronosporaceae</taxon>
        <taxon>Phytophthora</taxon>
    </lineage>
</organism>
<gene>
    <name evidence="1" type="ORF">PHYSODRAFT_331908</name>
</gene>
<reference evidence="1 2" key="1">
    <citation type="journal article" date="2006" name="Science">
        <title>Phytophthora genome sequences uncover evolutionary origins and mechanisms of pathogenesis.</title>
        <authorList>
            <person name="Tyler B.M."/>
            <person name="Tripathy S."/>
            <person name="Zhang X."/>
            <person name="Dehal P."/>
            <person name="Jiang R.H."/>
            <person name="Aerts A."/>
            <person name="Arredondo F.D."/>
            <person name="Baxter L."/>
            <person name="Bensasson D."/>
            <person name="Beynon J.L."/>
            <person name="Chapman J."/>
            <person name="Damasceno C.M."/>
            <person name="Dorrance A.E."/>
            <person name="Dou D."/>
            <person name="Dickerman A.W."/>
            <person name="Dubchak I.L."/>
            <person name="Garbelotto M."/>
            <person name="Gijzen M."/>
            <person name="Gordon S.G."/>
            <person name="Govers F."/>
            <person name="Grunwald N.J."/>
            <person name="Huang W."/>
            <person name="Ivors K.L."/>
            <person name="Jones R.W."/>
            <person name="Kamoun S."/>
            <person name="Krampis K."/>
            <person name="Lamour K.H."/>
            <person name="Lee M.K."/>
            <person name="McDonald W.H."/>
            <person name="Medina M."/>
            <person name="Meijer H.J."/>
            <person name="Nordberg E.K."/>
            <person name="Maclean D.J."/>
            <person name="Ospina-Giraldo M.D."/>
            <person name="Morris P.F."/>
            <person name="Phuntumart V."/>
            <person name="Putnam N.H."/>
            <person name="Rash S."/>
            <person name="Rose J.K."/>
            <person name="Sakihama Y."/>
            <person name="Salamov A.A."/>
            <person name="Savidor A."/>
            <person name="Scheuring C.F."/>
            <person name="Smith B.M."/>
            <person name="Sobral B.W."/>
            <person name="Terry A."/>
            <person name="Torto-Alalibo T.A."/>
            <person name="Win J."/>
            <person name="Xu Z."/>
            <person name="Zhang H."/>
            <person name="Grigoriev I.V."/>
            <person name="Rokhsar D.S."/>
            <person name="Boore J.L."/>
        </authorList>
    </citation>
    <scope>NUCLEOTIDE SEQUENCE [LARGE SCALE GENOMIC DNA]</scope>
    <source>
        <strain evidence="1 2">P6497</strain>
    </source>
</reference>
<dbReference type="EMBL" id="JH159154">
    <property type="protein sequence ID" value="EGZ18029.1"/>
    <property type="molecule type" value="Genomic_DNA"/>
</dbReference>
<name>G4ZGW3_PHYSP</name>
<dbReference type="AlphaFoldDB" id="G4ZGW3"/>
<keyword evidence="2" id="KW-1185">Reference proteome</keyword>
<accession>G4ZGW3</accession>
<proteinExistence type="predicted"/>
<dbReference type="GeneID" id="20646355"/>
<dbReference type="InParanoid" id="G4ZGW3"/>
<dbReference type="KEGG" id="psoj:PHYSODRAFT_331908"/>
<dbReference type="RefSeq" id="XP_009527087.1">
    <property type="nucleotide sequence ID" value="XM_009528792.1"/>
</dbReference>
<protein>
    <submittedName>
        <fullName evidence="1">Uncharacterized protein</fullName>
    </submittedName>
</protein>
<sequence>MVIDAKLPHTLWEYAARHAVYVHSQVAVTRLPAVSIGFQEDRTGTHAYTQEPTAKVWHIRDFEFIAPVDSSSKVIVRELKALEETNTGALIELPPGETTLGYILQYRLKHDANMELTYKARVRARDDRKDFVFGEVEVYAPVAKLASCSRSS</sequence>
<dbReference type="Proteomes" id="UP000002640">
    <property type="component" value="Unassembled WGS sequence"/>
</dbReference>
<evidence type="ECO:0000313" key="1">
    <source>
        <dbReference type="EMBL" id="EGZ18029.1"/>
    </source>
</evidence>
<evidence type="ECO:0000313" key="2">
    <source>
        <dbReference type="Proteomes" id="UP000002640"/>
    </source>
</evidence>